<dbReference type="KEGG" id="fmr:Fuma_01340"/>
<accession>A0A1P8WCH9</accession>
<dbReference type="Gene3D" id="3.40.50.2300">
    <property type="match status" value="1"/>
</dbReference>
<dbReference type="SUPFAM" id="SSF52172">
    <property type="entry name" value="CheY-like"/>
    <property type="match status" value="1"/>
</dbReference>
<evidence type="ECO:0000259" key="2">
    <source>
        <dbReference type="PROSITE" id="PS50110"/>
    </source>
</evidence>
<name>A0A1P8WCH9_9PLAN</name>
<feature type="modified residue" description="4-aspartylphosphate" evidence="1">
    <location>
        <position position="53"/>
    </location>
</feature>
<organism evidence="3 4">
    <name type="scientific">Fuerstiella marisgermanici</name>
    <dbReference type="NCBI Taxonomy" id="1891926"/>
    <lineage>
        <taxon>Bacteria</taxon>
        <taxon>Pseudomonadati</taxon>
        <taxon>Planctomycetota</taxon>
        <taxon>Planctomycetia</taxon>
        <taxon>Planctomycetales</taxon>
        <taxon>Planctomycetaceae</taxon>
        <taxon>Fuerstiella</taxon>
    </lineage>
</organism>
<dbReference type="EMBL" id="CP017641">
    <property type="protein sequence ID" value="APZ91749.1"/>
    <property type="molecule type" value="Genomic_DNA"/>
</dbReference>
<keyword evidence="1" id="KW-0597">Phosphoprotein</keyword>
<evidence type="ECO:0000313" key="3">
    <source>
        <dbReference type="EMBL" id="APZ91749.1"/>
    </source>
</evidence>
<dbReference type="PROSITE" id="PS50110">
    <property type="entry name" value="RESPONSE_REGULATORY"/>
    <property type="match status" value="1"/>
</dbReference>
<proteinExistence type="predicted"/>
<evidence type="ECO:0000256" key="1">
    <source>
        <dbReference type="PROSITE-ProRule" id="PRU00169"/>
    </source>
</evidence>
<keyword evidence="4" id="KW-1185">Reference proteome</keyword>
<dbReference type="RefSeq" id="WP_077023460.1">
    <property type="nucleotide sequence ID" value="NZ_CP017641.1"/>
</dbReference>
<reference evidence="3 4" key="1">
    <citation type="journal article" date="2016" name="Front. Microbiol.">
        <title>Fuerstia marisgermanicae gen. nov., sp. nov., an Unusual Member of the Phylum Planctomycetes from the German Wadden Sea.</title>
        <authorList>
            <person name="Kohn T."/>
            <person name="Heuer A."/>
            <person name="Jogler M."/>
            <person name="Vollmers J."/>
            <person name="Boedeker C."/>
            <person name="Bunk B."/>
            <person name="Rast P."/>
            <person name="Borchert D."/>
            <person name="Glockner I."/>
            <person name="Freese H.M."/>
            <person name="Klenk H.P."/>
            <person name="Overmann J."/>
            <person name="Kaster A.K."/>
            <person name="Rohde M."/>
            <person name="Wiegand S."/>
            <person name="Jogler C."/>
        </authorList>
    </citation>
    <scope>NUCLEOTIDE SEQUENCE [LARGE SCALE GENOMIC DNA]</scope>
    <source>
        <strain evidence="3 4">NH11</strain>
    </source>
</reference>
<dbReference type="STRING" id="1891926.Fuma_01340"/>
<dbReference type="OrthoDB" id="292005at2"/>
<evidence type="ECO:0000313" key="4">
    <source>
        <dbReference type="Proteomes" id="UP000187735"/>
    </source>
</evidence>
<feature type="domain" description="Response regulatory" evidence="2">
    <location>
        <begin position="4"/>
        <end position="117"/>
    </location>
</feature>
<dbReference type="AlphaFoldDB" id="A0A1P8WCH9"/>
<dbReference type="InterPro" id="IPR001789">
    <property type="entry name" value="Sig_transdc_resp-reg_receiver"/>
</dbReference>
<dbReference type="GO" id="GO:0000160">
    <property type="term" value="P:phosphorelay signal transduction system"/>
    <property type="evidence" value="ECO:0007669"/>
    <property type="project" value="InterPro"/>
</dbReference>
<protein>
    <recommendedName>
        <fullName evidence="2">Response regulatory domain-containing protein</fullName>
    </recommendedName>
</protein>
<dbReference type="Proteomes" id="UP000187735">
    <property type="component" value="Chromosome"/>
</dbReference>
<sequence>MEIDILLADADESLRELYRDYFTRKGWSIETAGDDAECAMKIREFNPRFLIVDLELFESDAAAIQSLSLLLNEVPTIIVTGDDLPPRLSELSGVPVSHCFRKPYSFMALLKCMRTPTTPRPAEPTLEATAV</sequence>
<dbReference type="InterPro" id="IPR011006">
    <property type="entry name" value="CheY-like_superfamily"/>
</dbReference>
<gene>
    <name evidence="3" type="ORF">Fuma_01340</name>
</gene>